<dbReference type="AlphaFoldDB" id="A0A098ELF1"/>
<dbReference type="STRING" id="1499687.BN1080_02088"/>
<protein>
    <submittedName>
        <fullName evidence="1">Uncharacterized protein</fullName>
    </submittedName>
</protein>
<reference evidence="1 2" key="1">
    <citation type="submission" date="2014-09" db="EMBL/GenBank/DDBJ databases">
        <authorList>
            <person name="Urmite Genomes Urmite Genomes"/>
        </authorList>
    </citation>
    <scope>NUCLEOTIDE SEQUENCE [LARGE SCALE GENOMIC DNA]</scope>
    <source>
        <strain evidence="1 2">ES2</strain>
    </source>
</reference>
<proteinExistence type="predicted"/>
<gene>
    <name evidence="1" type="ORF">BN1080_02088</name>
</gene>
<dbReference type="EMBL" id="CCXS01000001">
    <property type="protein sequence ID" value="CEG23144.1"/>
    <property type="molecule type" value="Genomic_DNA"/>
</dbReference>
<evidence type="ECO:0000313" key="1">
    <source>
        <dbReference type="EMBL" id="CEG23144.1"/>
    </source>
</evidence>
<dbReference type="RefSeq" id="WP_052651936.1">
    <property type="nucleotide sequence ID" value="NZ_CCXS01000001.1"/>
</dbReference>
<organism evidence="1 2">
    <name type="scientific">Planococcus massiliensis</name>
    <dbReference type="NCBI Taxonomy" id="1499687"/>
    <lineage>
        <taxon>Bacteria</taxon>
        <taxon>Bacillati</taxon>
        <taxon>Bacillota</taxon>
        <taxon>Bacilli</taxon>
        <taxon>Bacillales</taxon>
        <taxon>Caryophanaceae</taxon>
        <taxon>Planococcus</taxon>
    </lineage>
</organism>
<sequence length="72" mass="8349">MKFIKVTKAQSKEKIALLISDVTKLETDKIPSHHRSIDCTKIYYGADHWVRVEESIDDVLRMLDKGYPVNTE</sequence>
<accession>A0A098ELF1</accession>
<keyword evidence="2" id="KW-1185">Reference proteome</keyword>
<name>A0A098ELF1_9BACL</name>
<dbReference type="Proteomes" id="UP000043699">
    <property type="component" value="Unassembled WGS sequence"/>
</dbReference>
<evidence type="ECO:0000313" key="2">
    <source>
        <dbReference type="Proteomes" id="UP000043699"/>
    </source>
</evidence>